<dbReference type="EMBL" id="CAXDID020000106">
    <property type="protein sequence ID" value="CAL6027991.1"/>
    <property type="molecule type" value="Genomic_DNA"/>
</dbReference>
<feature type="transmembrane region" description="Helical" evidence="1">
    <location>
        <begin position="12"/>
        <end position="32"/>
    </location>
</feature>
<feature type="transmembrane region" description="Helical" evidence="1">
    <location>
        <begin position="168"/>
        <end position="187"/>
    </location>
</feature>
<feature type="transmembrane region" description="Helical" evidence="1">
    <location>
        <begin position="282"/>
        <end position="300"/>
    </location>
</feature>
<reference evidence="2" key="1">
    <citation type="submission" date="2023-06" db="EMBL/GenBank/DDBJ databases">
        <authorList>
            <person name="Kurt Z."/>
        </authorList>
    </citation>
    <scope>NUCLEOTIDE SEQUENCE</scope>
</reference>
<keyword evidence="1" id="KW-1133">Transmembrane helix</keyword>
<organism evidence="2">
    <name type="scientific">Hexamita inflata</name>
    <dbReference type="NCBI Taxonomy" id="28002"/>
    <lineage>
        <taxon>Eukaryota</taxon>
        <taxon>Metamonada</taxon>
        <taxon>Diplomonadida</taxon>
        <taxon>Hexamitidae</taxon>
        <taxon>Hexamitinae</taxon>
        <taxon>Hexamita</taxon>
    </lineage>
</organism>
<name>A0AA86V8N5_9EUKA</name>
<feature type="transmembrane region" description="Helical" evidence="1">
    <location>
        <begin position="84"/>
        <end position="105"/>
    </location>
</feature>
<keyword evidence="1" id="KW-0472">Membrane</keyword>
<sequence>MQRLEPIRFITGMYSIIIIIRQIYVTILAQLFTESGDAHIQNVVSLHKFGIHGILFVQGFRMHIKINQQSYNIYELLKNLAMQYVRQAIPLILMLLLTINIPWFAKNKCNHETINYLEFLQIPALLDNSNTCGAIIHMYSTQCFFNLLLICTYILFEILNISKTNIKAAYISQLGFWFLVQIILVSQRSKSSIDVEYQMLEGTLDGQSYYSGALFGYYLFNLSPMQDAKESSLGKVLLQYIPNKIIGSLLVYGAIFLQQNITIYLALDNSFLILKYIIQKTLHQIILSLILTMCSIGFPAGKLKLIEQINDLECDFVLASHILIQILAVLLDGIKIGPQQDVIVWLVAIGLLAEVLFCINFATYLYKDLIYLFMFK</sequence>
<keyword evidence="4" id="KW-1185">Reference proteome</keyword>
<dbReference type="AlphaFoldDB" id="A0AA86V8N5"/>
<feature type="transmembrane region" description="Helical" evidence="1">
    <location>
        <begin position="207"/>
        <end position="224"/>
    </location>
</feature>
<feature type="transmembrane region" description="Helical" evidence="1">
    <location>
        <begin position="134"/>
        <end position="156"/>
    </location>
</feature>
<keyword evidence="1" id="KW-0812">Transmembrane</keyword>
<proteinExistence type="predicted"/>
<feature type="transmembrane region" description="Helical" evidence="1">
    <location>
        <begin position="245"/>
        <end position="267"/>
    </location>
</feature>
<dbReference type="EMBL" id="CATOUU010000918">
    <property type="protein sequence ID" value="CAI9959443.1"/>
    <property type="molecule type" value="Genomic_DNA"/>
</dbReference>
<comment type="caution">
    <text evidence="2">The sequence shown here is derived from an EMBL/GenBank/DDBJ whole genome shotgun (WGS) entry which is preliminary data.</text>
</comment>
<gene>
    <name evidence="3" type="ORF">HINF_LOCUS31590</name>
    <name evidence="2" type="ORF">HINF_LOCUS47088</name>
</gene>
<evidence type="ECO:0000313" key="4">
    <source>
        <dbReference type="Proteomes" id="UP001642409"/>
    </source>
</evidence>
<accession>A0AA86V8N5</accession>
<evidence type="ECO:0000313" key="2">
    <source>
        <dbReference type="EMBL" id="CAI9959443.1"/>
    </source>
</evidence>
<feature type="transmembrane region" description="Helical" evidence="1">
    <location>
        <begin position="343"/>
        <end position="366"/>
    </location>
</feature>
<protein>
    <submittedName>
        <fullName evidence="3">Hypothetical_protein</fullName>
    </submittedName>
</protein>
<evidence type="ECO:0000313" key="3">
    <source>
        <dbReference type="EMBL" id="CAL6027991.1"/>
    </source>
</evidence>
<reference evidence="3 4" key="2">
    <citation type="submission" date="2024-07" db="EMBL/GenBank/DDBJ databases">
        <authorList>
            <person name="Akdeniz Z."/>
        </authorList>
    </citation>
    <scope>NUCLEOTIDE SEQUENCE [LARGE SCALE GENOMIC DNA]</scope>
</reference>
<dbReference type="Proteomes" id="UP001642409">
    <property type="component" value="Unassembled WGS sequence"/>
</dbReference>
<evidence type="ECO:0000256" key="1">
    <source>
        <dbReference type="SAM" id="Phobius"/>
    </source>
</evidence>